<evidence type="ECO:0000256" key="1">
    <source>
        <dbReference type="SAM" id="SignalP"/>
    </source>
</evidence>
<protein>
    <submittedName>
        <fullName evidence="2">Uncharacterized protein</fullName>
    </submittedName>
</protein>
<evidence type="ECO:0000313" key="2">
    <source>
        <dbReference type="EMBL" id="EPT01638.1"/>
    </source>
</evidence>
<feature type="signal peptide" evidence="1">
    <location>
        <begin position="1"/>
        <end position="17"/>
    </location>
</feature>
<keyword evidence="3" id="KW-1185">Reference proteome</keyword>
<accession>S8EAF6</accession>
<dbReference type="InParanoid" id="S8EAF6"/>
<dbReference type="EMBL" id="KE504140">
    <property type="protein sequence ID" value="EPT01638.1"/>
    <property type="molecule type" value="Genomic_DNA"/>
</dbReference>
<dbReference type="OrthoDB" id="2844016at2759"/>
<proteinExistence type="predicted"/>
<dbReference type="Proteomes" id="UP000015241">
    <property type="component" value="Unassembled WGS sequence"/>
</dbReference>
<organism evidence="2 3">
    <name type="scientific">Fomitopsis schrenkii</name>
    <name type="common">Brown rot fungus</name>
    <dbReference type="NCBI Taxonomy" id="2126942"/>
    <lineage>
        <taxon>Eukaryota</taxon>
        <taxon>Fungi</taxon>
        <taxon>Dikarya</taxon>
        <taxon>Basidiomycota</taxon>
        <taxon>Agaricomycotina</taxon>
        <taxon>Agaricomycetes</taxon>
        <taxon>Polyporales</taxon>
        <taxon>Fomitopsis</taxon>
    </lineage>
</organism>
<feature type="chain" id="PRO_5004550329" evidence="1">
    <location>
        <begin position="18"/>
        <end position="206"/>
    </location>
</feature>
<sequence>MFASTAVVALLAASALANPLPRQTGAACAGLSSGSTDNPVYNFTLTALNTTLPNANTTGAPLVLGWGTAGSSPAASDWAISTFAAWGSNEWPYFVLDSGNLLPQPGSSEQGLGAYDRSIEDGGEVGFIVTTASQGRQDPQIYCAEAHDDQVLLALNGDAGSFSICQAAISWHLTPNNILVWKADANHSSVYDESTCYGVQVLINQV</sequence>
<evidence type="ECO:0000313" key="3">
    <source>
        <dbReference type="Proteomes" id="UP000015241"/>
    </source>
</evidence>
<dbReference type="HOGENOM" id="CLU_111198_0_0_1"/>
<dbReference type="AlphaFoldDB" id="S8EAF6"/>
<gene>
    <name evidence="2" type="ORF">FOMPIDRAFT_1119810</name>
</gene>
<keyword evidence="1" id="KW-0732">Signal</keyword>
<name>S8EAF6_FOMSC</name>
<reference evidence="2 3" key="1">
    <citation type="journal article" date="2012" name="Science">
        <title>The Paleozoic origin of enzymatic lignin decomposition reconstructed from 31 fungal genomes.</title>
        <authorList>
            <person name="Floudas D."/>
            <person name="Binder M."/>
            <person name="Riley R."/>
            <person name="Barry K."/>
            <person name="Blanchette R.A."/>
            <person name="Henrissat B."/>
            <person name="Martinez A.T."/>
            <person name="Otillar R."/>
            <person name="Spatafora J.W."/>
            <person name="Yadav J.S."/>
            <person name="Aerts A."/>
            <person name="Benoit I."/>
            <person name="Boyd A."/>
            <person name="Carlson A."/>
            <person name="Copeland A."/>
            <person name="Coutinho P.M."/>
            <person name="de Vries R.P."/>
            <person name="Ferreira P."/>
            <person name="Findley K."/>
            <person name="Foster B."/>
            <person name="Gaskell J."/>
            <person name="Glotzer D."/>
            <person name="Gorecki P."/>
            <person name="Heitman J."/>
            <person name="Hesse C."/>
            <person name="Hori C."/>
            <person name="Igarashi K."/>
            <person name="Jurgens J.A."/>
            <person name="Kallen N."/>
            <person name="Kersten P."/>
            <person name="Kohler A."/>
            <person name="Kuees U."/>
            <person name="Kumar T.K.A."/>
            <person name="Kuo A."/>
            <person name="LaButti K."/>
            <person name="Larrondo L.F."/>
            <person name="Lindquist E."/>
            <person name="Ling A."/>
            <person name="Lombard V."/>
            <person name="Lucas S."/>
            <person name="Lundell T."/>
            <person name="Martin R."/>
            <person name="McLaughlin D.J."/>
            <person name="Morgenstern I."/>
            <person name="Morin E."/>
            <person name="Murat C."/>
            <person name="Nagy L.G."/>
            <person name="Nolan M."/>
            <person name="Ohm R.A."/>
            <person name="Patyshakuliyeva A."/>
            <person name="Rokas A."/>
            <person name="Ruiz-Duenas F.J."/>
            <person name="Sabat G."/>
            <person name="Salamov A."/>
            <person name="Samejima M."/>
            <person name="Schmutz J."/>
            <person name="Slot J.C."/>
            <person name="St John F."/>
            <person name="Stenlid J."/>
            <person name="Sun H."/>
            <person name="Sun S."/>
            <person name="Syed K."/>
            <person name="Tsang A."/>
            <person name="Wiebenga A."/>
            <person name="Young D."/>
            <person name="Pisabarro A."/>
            <person name="Eastwood D.C."/>
            <person name="Martin F."/>
            <person name="Cullen D."/>
            <person name="Grigoriev I.V."/>
            <person name="Hibbett D.S."/>
        </authorList>
    </citation>
    <scope>NUCLEOTIDE SEQUENCE</scope>
    <source>
        <strain evidence="3">FP-58527</strain>
    </source>
</reference>